<feature type="non-terminal residue" evidence="1">
    <location>
        <position position="1"/>
    </location>
</feature>
<proteinExistence type="predicted"/>
<name>A0A368YBZ5_9HYPH</name>
<reference evidence="1 2" key="1">
    <citation type="submission" date="2018-07" db="EMBL/GenBank/DDBJ databases">
        <title>Genomic Encyclopedia of Type Strains, Phase III (KMG-III): the genomes of soil and plant-associated and newly described type strains.</title>
        <authorList>
            <person name="Whitman W."/>
        </authorList>
    </citation>
    <scope>NUCLEOTIDE SEQUENCE [LARGE SCALE GENOMIC DNA]</scope>
    <source>
        <strain evidence="1 2">31-25a</strain>
    </source>
</reference>
<evidence type="ECO:0000313" key="2">
    <source>
        <dbReference type="Proteomes" id="UP000253324"/>
    </source>
</evidence>
<gene>
    <name evidence="1" type="ORF">C7476_1411</name>
</gene>
<protein>
    <submittedName>
        <fullName evidence="1">Uncharacterized protein</fullName>
    </submittedName>
</protein>
<comment type="caution">
    <text evidence="1">The sequence shown here is derived from an EMBL/GenBank/DDBJ whole genome shotgun (WGS) entry which is preliminary data.</text>
</comment>
<evidence type="ECO:0000313" key="1">
    <source>
        <dbReference type="EMBL" id="RCW77635.1"/>
    </source>
</evidence>
<keyword evidence="2" id="KW-1185">Reference proteome</keyword>
<organism evidence="1 2">
    <name type="scientific">Phyllobacterium bourgognense</name>
    <dbReference type="NCBI Taxonomy" id="314236"/>
    <lineage>
        <taxon>Bacteria</taxon>
        <taxon>Pseudomonadati</taxon>
        <taxon>Pseudomonadota</taxon>
        <taxon>Alphaproteobacteria</taxon>
        <taxon>Hyphomicrobiales</taxon>
        <taxon>Phyllobacteriaceae</taxon>
        <taxon>Phyllobacterium</taxon>
    </lineage>
</organism>
<dbReference type="Proteomes" id="UP000253324">
    <property type="component" value="Unassembled WGS sequence"/>
</dbReference>
<dbReference type="AlphaFoldDB" id="A0A368YBZ5"/>
<accession>A0A368YBZ5</accession>
<sequence length="45" mass="4948">HNLKVTGSNPVPATKIKTILPTIVRHLGFAKPDKVARRSQELTIT</sequence>
<dbReference type="EMBL" id="QPJM01000041">
    <property type="protein sequence ID" value="RCW77635.1"/>
    <property type="molecule type" value="Genomic_DNA"/>
</dbReference>